<keyword evidence="2" id="KW-1185">Reference proteome</keyword>
<name>A0ACB8CAW5_DERSI</name>
<sequence>MLQWCCRRAVQTLSPAVTRPMLESRAKAVGHVARRKTSRLSYYHAPGDHALLPLTVGDVIDRAADTMGDNVAIISCHQEISKTYVQYKLDVDHLAAALASLRLRLGAKIGIVSSNIYEWPVVQFASAKAGLILVNVNTAYQAPELEYCLRLVDCEAVILSEKFARQDYYSMLLQIAPELERCNPGELKCERLPRLKYVILLGDEAKPGTIRYDDLLAQATAKDYATVDLIAQQIRFDSPVNVQFTSGTTGKPKGALLSHFNIVNNSNSCGLVVGLDGDDVICLNVPMIHCFGCVMGSLAAAVFGSTIVMPSPGFSAVAGLEAITKHRCTVIYGTPTMYIDLLHHLNNSSYDVSSVRKGIMAGAPCPPEVIKNSMEQLNTKGLCICYGTTECSPVITASTSDEPLEKWIRTVGKPLDHVEVKVVDTDNNIVPLGTRGELCARGYLVFIEYFNQPDMTKEAVRDKWYHTGDEAIMTEDGHVIISGRIKDMICRGGENVYPLEIEEFLYTHPDIEEVQVVGVPDKRLGEEICAWIKLKQGKSLTEKDVKTFCDGRAGRQKKRPSSLARTSATRQKKELAELRSRTSTMPPTLLPSDRMLLISRGTRRLGEILNKRCYWVGVSALTAVVFVLLGVTALPQLEAFFAPGHLSVNITDDLQDEARQTNGSESIGEEMASLAAESRPQPQPYVCSTTACVKEGKRVVKAVDNSTNPCDDFYRFACTNWMAFNKPGPKDARASVDDRLLYSYAEIMSRVLAQKHNVVPSVKVLFDNCVNPTDDLFGHIRSVYFYLLGFQDWPYLSTSSGRIGADELSSKMGDLHRHLGIDSLFHFSLVEEYENNGTLSPVIGEPNLLIGRLQGPLNEYRFLSDAFQALMHSMGKVADTDVAQIELDLAQRKTSHTHDCMLFPKHCGAMSLSNLPGTRLFTWRILLDRAFGDRILALAGHKVKVTSLEYLSSFANQGTLPKKSDVLNYIVFRVSMALSPFIKNVELRNMLASIAYADQPEFAKHLPATHYCVKLLDRMEPYVPMILAYSGSVKLLGYETLRDLLLKRLNTSFYEFVRNDSRFFGAFKDSLLRKLRALSWEPLVPRSFFDKTFRNKYFSNMYSSNPTAPLNAFFYYWLKNAMMRRNWLSSDWYRQYKTGWKGGFLRTYPSLEAPYRNLEIPLAVFDFVMSSHASVQLLHVPRVATRVYRSLYRFIYYWAYTFYFHTTATDPVSVLENIRGCLQQDYASLRSPFSNASLNSERTSLSDLFDLLAIPAAFDAFLAEALRGSSAFRLAEALSYTHEQLFFLYYAFGHCENNNPDFLAKWMGQGSVSPAWYRVNGPLRHFPAFSKAFKCPAGSFMNPVKRCVNS</sequence>
<protein>
    <submittedName>
        <fullName evidence="1">Uncharacterized protein</fullName>
    </submittedName>
</protein>
<organism evidence="1 2">
    <name type="scientific">Dermacentor silvarum</name>
    <name type="common">Tick</name>
    <dbReference type="NCBI Taxonomy" id="543639"/>
    <lineage>
        <taxon>Eukaryota</taxon>
        <taxon>Metazoa</taxon>
        <taxon>Ecdysozoa</taxon>
        <taxon>Arthropoda</taxon>
        <taxon>Chelicerata</taxon>
        <taxon>Arachnida</taxon>
        <taxon>Acari</taxon>
        <taxon>Parasitiformes</taxon>
        <taxon>Ixodida</taxon>
        <taxon>Ixodoidea</taxon>
        <taxon>Ixodidae</taxon>
        <taxon>Rhipicephalinae</taxon>
        <taxon>Dermacentor</taxon>
    </lineage>
</organism>
<comment type="caution">
    <text evidence="1">The sequence shown here is derived from an EMBL/GenBank/DDBJ whole genome shotgun (WGS) entry which is preliminary data.</text>
</comment>
<dbReference type="Proteomes" id="UP000821865">
    <property type="component" value="Chromosome 8"/>
</dbReference>
<evidence type="ECO:0000313" key="1">
    <source>
        <dbReference type="EMBL" id="KAH7938032.1"/>
    </source>
</evidence>
<accession>A0ACB8CAW5</accession>
<gene>
    <name evidence="1" type="ORF">HPB49_019377</name>
</gene>
<reference evidence="1" key="1">
    <citation type="submission" date="2020-05" db="EMBL/GenBank/DDBJ databases">
        <title>Large-scale comparative analyses of tick genomes elucidate their genetic diversity and vector capacities.</title>
        <authorList>
            <person name="Jia N."/>
            <person name="Wang J."/>
            <person name="Shi W."/>
            <person name="Du L."/>
            <person name="Sun Y."/>
            <person name="Zhan W."/>
            <person name="Jiang J."/>
            <person name="Wang Q."/>
            <person name="Zhang B."/>
            <person name="Ji P."/>
            <person name="Sakyi L.B."/>
            <person name="Cui X."/>
            <person name="Yuan T."/>
            <person name="Jiang B."/>
            <person name="Yang W."/>
            <person name="Lam T.T.-Y."/>
            <person name="Chang Q."/>
            <person name="Ding S."/>
            <person name="Wang X."/>
            <person name="Zhu J."/>
            <person name="Ruan X."/>
            <person name="Zhao L."/>
            <person name="Wei J."/>
            <person name="Que T."/>
            <person name="Du C."/>
            <person name="Cheng J."/>
            <person name="Dai P."/>
            <person name="Han X."/>
            <person name="Huang E."/>
            <person name="Gao Y."/>
            <person name="Liu J."/>
            <person name="Shao H."/>
            <person name="Ye R."/>
            <person name="Li L."/>
            <person name="Wei W."/>
            <person name="Wang X."/>
            <person name="Wang C."/>
            <person name="Yang T."/>
            <person name="Huo Q."/>
            <person name="Li W."/>
            <person name="Guo W."/>
            <person name="Chen H."/>
            <person name="Zhou L."/>
            <person name="Ni X."/>
            <person name="Tian J."/>
            <person name="Zhou Y."/>
            <person name="Sheng Y."/>
            <person name="Liu T."/>
            <person name="Pan Y."/>
            <person name="Xia L."/>
            <person name="Li J."/>
            <person name="Zhao F."/>
            <person name="Cao W."/>
        </authorList>
    </citation>
    <scope>NUCLEOTIDE SEQUENCE</scope>
    <source>
        <strain evidence="1">Dsil-2018</strain>
    </source>
</reference>
<dbReference type="EMBL" id="CM023477">
    <property type="protein sequence ID" value="KAH7938032.1"/>
    <property type="molecule type" value="Genomic_DNA"/>
</dbReference>
<proteinExistence type="predicted"/>
<evidence type="ECO:0000313" key="2">
    <source>
        <dbReference type="Proteomes" id="UP000821865"/>
    </source>
</evidence>